<name>A0A6I6CDC6_9MOLU</name>
<reference evidence="4 5" key="1">
    <citation type="submission" date="2019-11" db="EMBL/GenBank/DDBJ databases">
        <title>Complete genome sequence of Spiroplasma tabanidicola TAUS-1 (DSM 22603).</title>
        <authorList>
            <person name="Huang C.-T."/>
            <person name="Lin Y.-C."/>
            <person name="Kuo C.-H."/>
        </authorList>
    </citation>
    <scope>NUCLEOTIDE SEQUENCE [LARGE SCALE GENOMIC DNA]</scope>
    <source>
        <strain evidence="4 5">TAUS-1</strain>
    </source>
</reference>
<sequence>MVIRMNYFEEIKRTLINKGAKAAITKDTELKSLGLDSLDLMDMVVFLEEKLDITLSDDQLMGMNTVNDLVKIIESLAKN</sequence>
<organism evidence="4 5">
    <name type="scientific">Spiroplasma tabanidicola</name>
    <dbReference type="NCBI Taxonomy" id="324079"/>
    <lineage>
        <taxon>Bacteria</taxon>
        <taxon>Bacillati</taxon>
        <taxon>Mycoplasmatota</taxon>
        <taxon>Mollicutes</taxon>
        <taxon>Entomoplasmatales</taxon>
        <taxon>Spiroplasmataceae</taxon>
        <taxon>Spiroplasma</taxon>
    </lineage>
</organism>
<dbReference type="AlphaFoldDB" id="A0A6I6CDC6"/>
<evidence type="ECO:0000256" key="1">
    <source>
        <dbReference type="ARBA" id="ARBA00022450"/>
    </source>
</evidence>
<evidence type="ECO:0000313" key="4">
    <source>
        <dbReference type="EMBL" id="QGS52318.1"/>
    </source>
</evidence>
<feature type="domain" description="Carrier" evidence="3">
    <location>
        <begin position="2"/>
        <end position="77"/>
    </location>
</feature>
<dbReference type="SUPFAM" id="SSF47336">
    <property type="entry name" value="ACP-like"/>
    <property type="match status" value="1"/>
</dbReference>
<keyword evidence="5" id="KW-1185">Reference proteome</keyword>
<dbReference type="KEGG" id="stab:STABA_v1c09650"/>
<evidence type="ECO:0000259" key="3">
    <source>
        <dbReference type="PROSITE" id="PS50075"/>
    </source>
</evidence>
<dbReference type="Gene3D" id="1.10.1200.10">
    <property type="entry name" value="ACP-like"/>
    <property type="match status" value="1"/>
</dbReference>
<protein>
    <submittedName>
        <fullName evidence="4">Acyl carrier protein</fullName>
    </submittedName>
</protein>
<gene>
    <name evidence="4" type="primary">acpP</name>
    <name evidence="4" type="ORF">STABA_v1c09650</name>
</gene>
<dbReference type="InterPro" id="IPR009081">
    <property type="entry name" value="PP-bd_ACP"/>
</dbReference>
<proteinExistence type="predicted"/>
<keyword evidence="2" id="KW-0597">Phosphoprotein</keyword>
<dbReference type="PROSITE" id="PS00012">
    <property type="entry name" value="PHOSPHOPANTETHEINE"/>
    <property type="match status" value="1"/>
</dbReference>
<accession>A0A6I6CDC6</accession>
<dbReference type="Pfam" id="PF00550">
    <property type="entry name" value="PP-binding"/>
    <property type="match status" value="1"/>
</dbReference>
<dbReference type="InterPro" id="IPR036736">
    <property type="entry name" value="ACP-like_sf"/>
</dbReference>
<dbReference type="EMBL" id="CP046276">
    <property type="protein sequence ID" value="QGS52318.1"/>
    <property type="molecule type" value="Genomic_DNA"/>
</dbReference>
<keyword evidence="1" id="KW-0596">Phosphopantetheine</keyword>
<evidence type="ECO:0000313" key="5">
    <source>
        <dbReference type="Proteomes" id="UP000424468"/>
    </source>
</evidence>
<evidence type="ECO:0000256" key="2">
    <source>
        <dbReference type="ARBA" id="ARBA00022553"/>
    </source>
</evidence>
<dbReference type="InterPro" id="IPR006162">
    <property type="entry name" value="Ppantetheine_attach_site"/>
</dbReference>
<dbReference type="Proteomes" id="UP000424468">
    <property type="component" value="Chromosome"/>
</dbReference>
<dbReference type="PROSITE" id="PS50075">
    <property type="entry name" value="CARRIER"/>
    <property type="match status" value="1"/>
</dbReference>